<name>A0A4S5CJX0_9ACTN</name>
<dbReference type="InterPro" id="IPR001915">
    <property type="entry name" value="Peptidase_M48"/>
</dbReference>
<proteinExistence type="inferred from homology"/>
<comment type="similarity">
    <text evidence="6">Belongs to the peptidase M48 family.</text>
</comment>
<dbReference type="GO" id="GO:0046872">
    <property type="term" value="F:metal ion binding"/>
    <property type="evidence" value="ECO:0007669"/>
    <property type="project" value="UniProtKB-KW"/>
</dbReference>
<dbReference type="GO" id="GO:0004222">
    <property type="term" value="F:metalloendopeptidase activity"/>
    <property type="evidence" value="ECO:0007669"/>
    <property type="project" value="InterPro"/>
</dbReference>
<comment type="caution">
    <text evidence="8">The sequence shown here is derived from an EMBL/GenBank/DDBJ whole genome shotgun (WGS) entry which is preliminary data.</text>
</comment>
<reference evidence="8 9" key="1">
    <citation type="submission" date="2019-04" db="EMBL/GenBank/DDBJ databases">
        <title>Draft genome sequences for three unisolated Alnus-infective Frankia Sp+ strains, AgTrS, AiOr and AvVan, the first sequenced Frankia strains able to sporulate in-planta.</title>
        <authorList>
            <person name="Bethencourt L."/>
            <person name="Vautrin F."/>
            <person name="Taib N."/>
            <person name="Dubost A."/>
            <person name="Castro-Garcia L."/>
            <person name="Imbaud O."/>
            <person name="Abrouk D."/>
            <person name="Fournier P."/>
            <person name="Briolay J."/>
            <person name="Nguyen A."/>
            <person name="Normand P."/>
            <person name="Fernandez M.P."/>
            <person name="Brochier-Armanet C."/>
            <person name="Herrera-Belaroussi A."/>
        </authorList>
    </citation>
    <scope>NUCLEOTIDE SEQUENCE [LARGE SCALE GENOMIC DNA]</scope>
    <source>
        <strain evidence="8 9">AvVan</strain>
    </source>
</reference>
<organism evidence="8 9">
    <name type="scientific">Candidatus Frankia alpina</name>
    <dbReference type="NCBI Taxonomy" id="2699483"/>
    <lineage>
        <taxon>Bacteria</taxon>
        <taxon>Bacillati</taxon>
        <taxon>Actinomycetota</taxon>
        <taxon>Actinomycetes</taxon>
        <taxon>Frankiales</taxon>
        <taxon>Frankiaceae</taxon>
        <taxon>Frankia</taxon>
    </lineage>
</organism>
<dbReference type="Gene3D" id="3.30.2010.10">
    <property type="entry name" value="Metalloproteases ('zincins'), catalytic domain"/>
    <property type="match status" value="1"/>
</dbReference>
<dbReference type="GO" id="GO:0006508">
    <property type="term" value="P:proteolysis"/>
    <property type="evidence" value="ECO:0007669"/>
    <property type="project" value="UniProtKB-KW"/>
</dbReference>
<evidence type="ECO:0000313" key="8">
    <source>
        <dbReference type="EMBL" id="THJ46030.1"/>
    </source>
</evidence>
<evidence type="ECO:0000256" key="5">
    <source>
        <dbReference type="ARBA" id="ARBA00023049"/>
    </source>
</evidence>
<keyword evidence="2" id="KW-0479">Metal-binding</keyword>
<dbReference type="EMBL" id="SSXH01000690">
    <property type="protein sequence ID" value="THJ46030.1"/>
    <property type="molecule type" value="Genomic_DNA"/>
</dbReference>
<dbReference type="AlphaFoldDB" id="A0A4S5CJX0"/>
<evidence type="ECO:0000256" key="1">
    <source>
        <dbReference type="ARBA" id="ARBA00022670"/>
    </source>
</evidence>
<evidence type="ECO:0000259" key="7">
    <source>
        <dbReference type="Pfam" id="PF01435"/>
    </source>
</evidence>
<gene>
    <name evidence="8" type="ORF">E7Y31_19725</name>
</gene>
<evidence type="ECO:0000256" key="4">
    <source>
        <dbReference type="ARBA" id="ARBA00022833"/>
    </source>
</evidence>
<dbReference type="Pfam" id="PF01435">
    <property type="entry name" value="Peptidase_M48"/>
    <property type="match status" value="1"/>
</dbReference>
<accession>A0A4S5CJX0</accession>
<dbReference type="PANTHER" id="PTHR34978:SF3">
    <property type="entry name" value="SLR0241 PROTEIN"/>
    <property type="match status" value="1"/>
</dbReference>
<keyword evidence="4 6" id="KW-0862">Zinc</keyword>
<evidence type="ECO:0000256" key="2">
    <source>
        <dbReference type="ARBA" id="ARBA00022723"/>
    </source>
</evidence>
<keyword evidence="9" id="KW-1185">Reference proteome</keyword>
<protein>
    <recommendedName>
        <fullName evidence="7">Peptidase M48 domain-containing protein</fullName>
    </recommendedName>
</protein>
<keyword evidence="1 6" id="KW-0645">Protease</keyword>
<keyword evidence="3 6" id="KW-0378">Hydrolase</keyword>
<evidence type="ECO:0000256" key="6">
    <source>
        <dbReference type="RuleBase" id="RU003983"/>
    </source>
</evidence>
<dbReference type="InterPro" id="IPR052173">
    <property type="entry name" value="Beta-lactam_resp_regulator"/>
</dbReference>
<evidence type="ECO:0000313" key="9">
    <source>
        <dbReference type="Proteomes" id="UP000305282"/>
    </source>
</evidence>
<keyword evidence="5 6" id="KW-0482">Metalloprotease</keyword>
<dbReference type="PANTHER" id="PTHR34978">
    <property type="entry name" value="POSSIBLE SENSOR-TRANSDUCER PROTEIN BLAR"/>
    <property type="match status" value="1"/>
</dbReference>
<feature type="domain" description="Peptidase M48" evidence="7">
    <location>
        <begin position="10"/>
        <end position="45"/>
    </location>
</feature>
<dbReference type="OrthoDB" id="3541294at2"/>
<comment type="cofactor">
    <cofactor evidence="6">
        <name>Zn(2+)</name>
        <dbReference type="ChEBI" id="CHEBI:29105"/>
    </cofactor>
    <text evidence="6">Binds 1 zinc ion per subunit.</text>
</comment>
<evidence type="ECO:0000256" key="3">
    <source>
        <dbReference type="ARBA" id="ARBA00022801"/>
    </source>
</evidence>
<dbReference type="Proteomes" id="UP000305282">
    <property type="component" value="Unassembled WGS sequence"/>
</dbReference>
<sequence>MRDRWRHRLITAGLLDCLDAAERDAVLAHEHAHLTGGHHWLRMTVACCAAVDPLLRRLPDLVETACERWADEHAAREPGQRRVLARALGKAALATLQNARDAGDAGSAAAGQDRPSPTACGFHHHAVAERMAVLLDAPPRATRVPATVLLTTSALTAAMIGSAVHAGTDYLALFH</sequence>